<name>A0ABX0UFT1_9BACT</name>
<dbReference type="SUPFAM" id="SSF54909">
    <property type="entry name" value="Dimeric alpha+beta barrel"/>
    <property type="match status" value="1"/>
</dbReference>
<keyword evidence="4" id="KW-1185">Reference proteome</keyword>
<comment type="caution">
    <text evidence="3">The sequence shown here is derived from an EMBL/GenBank/DDBJ whole genome shotgun (WGS) entry which is preliminary data.</text>
</comment>
<sequence length="263" mass="30145">MISKFKRTKIFVSLALCLITLCANAAAPKREYYQIKLYHLKGQDQETRVENYLKDAFIPAMHRAGIKDIGVFKPVSSDTSAGKLIYVLIPLKSLDQLLSVPKELEKDAAYQSAGKDYIDAEYKNPPYSRIQSTVLRAFENSPMLKKPTLSTPRNERIYELRSYEAHTEKIHWNKVKQFNAGNEIGIFNRLGFNAVFYGEVISGATMPNLMYLTTFSDKASRDAHWKSFSDDAEWGKVKTMPEYQNNVSKNITLFLYPTDYSDY</sequence>
<protein>
    <recommendedName>
        <fullName evidence="2">NIPSNAP domain-containing protein</fullName>
    </recommendedName>
</protein>
<dbReference type="InterPro" id="IPR012577">
    <property type="entry name" value="NIPSNAP"/>
</dbReference>
<evidence type="ECO:0000256" key="1">
    <source>
        <dbReference type="SAM" id="SignalP"/>
    </source>
</evidence>
<dbReference type="InterPro" id="IPR011008">
    <property type="entry name" value="Dimeric_a/b-barrel"/>
</dbReference>
<dbReference type="Pfam" id="PF07978">
    <property type="entry name" value="NIPSNAP"/>
    <property type="match status" value="1"/>
</dbReference>
<keyword evidence="1" id="KW-0732">Signal</keyword>
<dbReference type="Proteomes" id="UP001179181">
    <property type="component" value="Unassembled WGS sequence"/>
</dbReference>
<feature type="signal peptide" evidence="1">
    <location>
        <begin position="1"/>
        <end position="25"/>
    </location>
</feature>
<proteinExistence type="predicted"/>
<organism evidence="3 4">
    <name type="scientific">Dyadobacter arcticus</name>
    <dbReference type="NCBI Taxonomy" id="1078754"/>
    <lineage>
        <taxon>Bacteria</taxon>
        <taxon>Pseudomonadati</taxon>
        <taxon>Bacteroidota</taxon>
        <taxon>Cytophagia</taxon>
        <taxon>Cytophagales</taxon>
        <taxon>Spirosomataceae</taxon>
        <taxon>Dyadobacter</taxon>
    </lineage>
</organism>
<dbReference type="RefSeq" id="WP_167266096.1">
    <property type="nucleotide sequence ID" value="NZ_JAASQJ010000001.1"/>
</dbReference>
<dbReference type="EMBL" id="JAASQJ010000001">
    <property type="protein sequence ID" value="NIJ50939.1"/>
    <property type="molecule type" value="Genomic_DNA"/>
</dbReference>
<evidence type="ECO:0000313" key="4">
    <source>
        <dbReference type="Proteomes" id="UP001179181"/>
    </source>
</evidence>
<feature type="domain" description="NIPSNAP" evidence="2">
    <location>
        <begin position="158"/>
        <end position="261"/>
    </location>
</feature>
<accession>A0ABX0UFT1</accession>
<evidence type="ECO:0000313" key="3">
    <source>
        <dbReference type="EMBL" id="NIJ50939.1"/>
    </source>
</evidence>
<feature type="chain" id="PRO_5046325066" description="NIPSNAP domain-containing protein" evidence="1">
    <location>
        <begin position="26"/>
        <end position="263"/>
    </location>
</feature>
<gene>
    <name evidence="3" type="ORF">FHS68_000095</name>
</gene>
<evidence type="ECO:0000259" key="2">
    <source>
        <dbReference type="Pfam" id="PF07978"/>
    </source>
</evidence>
<dbReference type="Gene3D" id="3.30.70.100">
    <property type="match status" value="2"/>
</dbReference>
<reference evidence="3 4" key="1">
    <citation type="submission" date="2020-03" db="EMBL/GenBank/DDBJ databases">
        <title>Genomic Encyclopedia of Type Strains, Phase IV (KMG-IV): sequencing the most valuable type-strain genomes for metagenomic binning, comparative biology and taxonomic classification.</title>
        <authorList>
            <person name="Goeker M."/>
        </authorList>
    </citation>
    <scope>NUCLEOTIDE SEQUENCE [LARGE SCALE GENOMIC DNA]</scope>
    <source>
        <strain evidence="3 4">DSM 102865</strain>
    </source>
</reference>